<name>A0ABX4EEX8_SEGBR</name>
<evidence type="ECO:0000259" key="1">
    <source>
        <dbReference type="PROSITE" id="PS51724"/>
    </source>
</evidence>
<dbReference type="Gene3D" id="3.30.70.1070">
    <property type="entry name" value="Sporulation related repeat"/>
    <property type="match status" value="1"/>
</dbReference>
<keyword evidence="3" id="KW-1185">Reference proteome</keyword>
<feature type="domain" description="SPOR" evidence="1">
    <location>
        <begin position="293"/>
        <end position="370"/>
    </location>
</feature>
<dbReference type="Proteomes" id="UP000216189">
    <property type="component" value="Unassembled WGS sequence"/>
</dbReference>
<dbReference type="EMBL" id="NPJF01000064">
    <property type="protein sequence ID" value="OYP53550.1"/>
    <property type="molecule type" value="Genomic_DNA"/>
</dbReference>
<protein>
    <recommendedName>
        <fullName evidence="1">SPOR domain-containing protein</fullName>
    </recommendedName>
</protein>
<accession>A0ABX4EEX8</accession>
<evidence type="ECO:0000313" key="2">
    <source>
        <dbReference type="EMBL" id="OYP53550.1"/>
    </source>
</evidence>
<reference evidence="2 3" key="1">
    <citation type="submission" date="2017-08" db="EMBL/GenBank/DDBJ databases">
        <title>Comparative genomics of non-oral Prevotella species.</title>
        <authorList>
            <person name="Accetto T."/>
            <person name="Nograsek B."/>
            <person name="Avgustin G."/>
        </authorList>
    </citation>
    <scope>NUCLEOTIDE SEQUENCE [LARGE SCALE GENOMIC DNA]</scope>
    <source>
        <strain evidence="2 3">TC1-1</strain>
    </source>
</reference>
<dbReference type="Pfam" id="PF18175">
    <property type="entry name" value="HU-CCDC81_bac_2"/>
    <property type="match status" value="1"/>
</dbReference>
<dbReference type="Pfam" id="PF18174">
    <property type="entry name" value="HU-CCDC81_bac_1"/>
    <property type="match status" value="1"/>
</dbReference>
<dbReference type="PROSITE" id="PS51724">
    <property type="entry name" value="SPOR"/>
    <property type="match status" value="1"/>
</dbReference>
<dbReference type="InterPro" id="IPR007730">
    <property type="entry name" value="SPOR-like_dom"/>
</dbReference>
<dbReference type="InterPro" id="IPR036680">
    <property type="entry name" value="SPOR-like_sf"/>
</dbReference>
<proteinExistence type="predicted"/>
<gene>
    <name evidence="2" type="ORF">CIK91_12965</name>
</gene>
<sequence>MFFYVNYSLFSRKNINFAIVINLNRHIEILLLNNDCVIIPDFGGFMAHHVEAKYDDKNHIFLPPLRTIGFNPQLKMNDSLLAQSYVEAYDISYPEALIRIEDEVNELKQRLEIEGNFTLTDIGTLTLTEDGKYNFEPCEAGTLTPSLYGLSNFDFPMLQEVETTQDITNHKEVMISKDAIPSNNTTSRTLNSILNEEQEDKTKERTISIRVSVLRNLAAACIVLIASLFFATPLGNYQSSKVNQSSIDTGILYHILPKDISSNIPLKLNTNKTANSKKVNLELSSLNNNSKTSVPTSEYSIVVASHTTTQNAEAYVNILRKQGYVSARVLTNQGATKVVLGHYRNEKEALKALNTLNNEEEFAGGWVIKINKQI</sequence>
<dbReference type="InterPro" id="IPR041268">
    <property type="entry name" value="HU-CCDC81_bac_2"/>
</dbReference>
<comment type="caution">
    <text evidence="2">The sequence shown here is derived from an EMBL/GenBank/DDBJ whole genome shotgun (WGS) entry which is preliminary data.</text>
</comment>
<dbReference type="Pfam" id="PF05036">
    <property type="entry name" value="SPOR"/>
    <property type="match status" value="1"/>
</dbReference>
<organism evidence="2 3">
    <name type="scientific">Segatella bryantii</name>
    <name type="common">Prevotella bryantii</name>
    <dbReference type="NCBI Taxonomy" id="77095"/>
    <lineage>
        <taxon>Bacteria</taxon>
        <taxon>Pseudomonadati</taxon>
        <taxon>Bacteroidota</taxon>
        <taxon>Bacteroidia</taxon>
        <taxon>Bacteroidales</taxon>
        <taxon>Prevotellaceae</taxon>
        <taxon>Segatella</taxon>
    </lineage>
</organism>
<dbReference type="InterPro" id="IPR040495">
    <property type="entry name" value="HU-CCDC81_bac_1"/>
</dbReference>
<evidence type="ECO:0000313" key="3">
    <source>
        <dbReference type="Proteomes" id="UP000216189"/>
    </source>
</evidence>
<dbReference type="SUPFAM" id="SSF110997">
    <property type="entry name" value="Sporulation related repeat"/>
    <property type="match status" value="1"/>
</dbReference>